<dbReference type="RefSeq" id="WP_026499951.1">
    <property type="nucleotide sequence ID" value="NZ_JBAIZG010000068.1"/>
</dbReference>
<feature type="domain" description="DUF1659" evidence="1">
    <location>
        <begin position="4"/>
        <end position="70"/>
    </location>
</feature>
<accession>A0A3E0JYY6</accession>
<evidence type="ECO:0000313" key="2">
    <source>
        <dbReference type="EMBL" id="REJ25493.1"/>
    </source>
</evidence>
<gene>
    <name evidence="2" type="ORF">C6P37_14760</name>
</gene>
<dbReference type="EMBL" id="QEWE01000032">
    <property type="protein sequence ID" value="REJ25493.1"/>
    <property type="molecule type" value="Genomic_DNA"/>
</dbReference>
<dbReference type="AlphaFoldDB" id="A0A3E0JYY6"/>
<sequence>MAASSLIDANLRLVYEAGRNEKGEPVLKTKGYNNVKVSATTDQIFQAAQAIASLCALPLFTIERTNVEEILG</sequence>
<organism evidence="2 3">
    <name type="scientific">Caldibacillus debilis</name>
    <dbReference type="NCBI Taxonomy" id="301148"/>
    <lineage>
        <taxon>Bacteria</taxon>
        <taxon>Bacillati</taxon>
        <taxon>Bacillota</taxon>
        <taxon>Bacilli</taxon>
        <taxon>Bacillales</taxon>
        <taxon>Bacillaceae</taxon>
        <taxon>Caldibacillus</taxon>
    </lineage>
</organism>
<comment type="caution">
    <text evidence="2">The sequence shown here is derived from an EMBL/GenBank/DDBJ whole genome shotgun (WGS) entry which is preliminary data.</text>
</comment>
<proteinExistence type="predicted"/>
<dbReference type="OrthoDB" id="48766at2"/>
<dbReference type="InterPro" id="IPR012454">
    <property type="entry name" value="DUF1659"/>
</dbReference>
<dbReference type="Proteomes" id="UP000257014">
    <property type="component" value="Unassembled WGS sequence"/>
</dbReference>
<protein>
    <submittedName>
        <fullName evidence="2">DUF1659 domain-containing protein</fullName>
    </submittedName>
</protein>
<reference evidence="2 3" key="1">
    <citation type="submission" date="2018-03" db="EMBL/GenBank/DDBJ databases">
        <authorList>
            <person name="Keele B.F."/>
        </authorList>
    </citation>
    <scope>NUCLEOTIDE SEQUENCE [LARGE SCALE GENOMIC DNA]</scope>
    <source>
        <strain evidence="2">ZCTH4_d</strain>
    </source>
</reference>
<dbReference type="Pfam" id="PF07872">
    <property type="entry name" value="DUF1659"/>
    <property type="match status" value="1"/>
</dbReference>
<name>A0A3E0JYY6_9BACI</name>
<evidence type="ECO:0000259" key="1">
    <source>
        <dbReference type="Pfam" id="PF07872"/>
    </source>
</evidence>
<evidence type="ECO:0000313" key="3">
    <source>
        <dbReference type="Proteomes" id="UP000257014"/>
    </source>
</evidence>